<evidence type="ECO:0000313" key="1">
    <source>
        <dbReference type="EMBL" id="GAH87628.1"/>
    </source>
</evidence>
<comment type="caution">
    <text evidence="1">The sequence shown here is derived from an EMBL/GenBank/DDBJ whole genome shotgun (WGS) entry which is preliminary data.</text>
</comment>
<dbReference type="EMBL" id="BARU01040049">
    <property type="protein sequence ID" value="GAH87628.1"/>
    <property type="molecule type" value="Genomic_DNA"/>
</dbReference>
<organism evidence="1">
    <name type="scientific">marine sediment metagenome</name>
    <dbReference type="NCBI Taxonomy" id="412755"/>
    <lineage>
        <taxon>unclassified sequences</taxon>
        <taxon>metagenomes</taxon>
        <taxon>ecological metagenomes</taxon>
    </lineage>
</organism>
<gene>
    <name evidence="1" type="ORF">S03H2_61977</name>
</gene>
<proteinExistence type="predicted"/>
<protein>
    <submittedName>
        <fullName evidence="1">Uncharacterized protein</fullName>
    </submittedName>
</protein>
<accession>X1L0C6</accession>
<feature type="non-terminal residue" evidence="1">
    <location>
        <position position="1"/>
    </location>
</feature>
<sequence>DLESSIISLKINPPEFFDSGYFNTSGETRPTLSRMYPLNPYPNPPISEVNNLAFGYS</sequence>
<dbReference type="AlphaFoldDB" id="X1L0C6"/>
<reference evidence="1" key="1">
    <citation type="journal article" date="2014" name="Front. Microbiol.">
        <title>High frequency of phylogenetically diverse reductive dehalogenase-homologous genes in deep subseafloor sedimentary metagenomes.</title>
        <authorList>
            <person name="Kawai M."/>
            <person name="Futagami T."/>
            <person name="Toyoda A."/>
            <person name="Takaki Y."/>
            <person name="Nishi S."/>
            <person name="Hori S."/>
            <person name="Arai W."/>
            <person name="Tsubouchi T."/>
            <person name="Morono Y."/>
            <person name="Uchiyama I."/>
            <person name="Ito T."/>
            <person name="Fujiyama A."/>
            <person name="Inagaki F."/>
            <person name="Takami H."/>
        </authorList>
    </citation>
    <scope>NUCLEOTIDE SEQUENCE</scope>
    <source>
        <strain evidence="1">Expedition CK06-06</strain>
    </source>
</reference>
<name>X1L0C6_9ZZZZ</name>